<accession>A0A1Y2EJP9</accession>
<keyword evidence="2" id="KW-1185">Reference proteome</keyword>
<proteinExistence type="predicted"/>
<protein>
    <submittedName>
        <fullName evidence="1">Uncharacterized protein</fullName>
    </submittedName>
</protein>
<evidence type="ECO:0000313" key="1">
    <source>
        <dbReference type="EMBL" id="ORY71496.1"/>
    </source>
</evidence>
<sequence length="144" mass="16350">MDDWCEVLVSASSIPKAFDAKHASPSGMNFAYSAAERIEKFNEDPESYDKYCHDVERGLRQRANLMQLNSNGRKNSREVTSELMKEKLCSDSRLTTQSTWLFAPLFDATIVPLFKVTGRDGVDMHYQFGDFLVGTLVENFATHQ</sequence>
<gene>
    <name evidence="1" type="ORF">BCR38DRAFT_479987</name>
</gene>
<dbReference type="EMBL" id="MCFJ01000001">
    <property type="protein sequence ID" value="ORY71496.1"/>
    <property type="molecule type" value="Genomic_DNA"/>
</dbReference>
<evidence type="ECO:0000313" key="2">
    <source>
        <dbReference type="Proteomes" id="UP000193689"/>
    </source>
</evidence>
<dbReference type="InParanoid" id="A0A1Y2EJP9"/>
<dbReference type="GeneID" id="63779442"/>
<dbReference type="Proteomes" id="UP000193689">
    <property type="component" value="Unassembled WGS sequence"/>
</dbReference>
<comment type="caution">
    <text evidence="1">The sequence shown here is derived from an EMBL/GenBank/DDBJ whole genome shotgun (WGS) entry which is preliminary data.</text>
</comment>
<dbReference type="RefSeq" id="XP_040721088.1">
    <property type="nucleotide sequence ID" value="XM_040863230.1"/>
</dbReference>
<name>A0A1Y2EJP9_9PEZI</name>
<dbReference type="AlphaFoldDB" id="A0A1Y2EJP9"/>
<reference evidence="1 2" key="1">
    <citation type="submission" date="2016-07" db="EMBL/GenBank/DDBJ databases">
        <title>Pervasive Adenine N6-methylation of Active Genes in Fungi.</title>
        <authorList>
            <consortium name="DOE Joint Genome Institute"/>
            <person name="Mondo S.J."/>
            <person name="Dannebaum R.O."/>
            <person name="Kuo R.C."/>
            <person name="Labutti K."/>
            <person name="Haridas S."/>
            <person name="Kuo A."/>
            <person name="Salamov A."/>
            <person name="Ahrendt S.R."/>
            <person name="Lipzen A."/>
            <person name="Sullivan W."/>
            <person name="Andreopoulos W.B."/>
            <person name="Clum A."/>
            <person name="Lindquist E."/>
            <person name="Daum C."/>
            <person name="Ramamoorthy G.K."/>
            <person name="Gryganskyi A."/>
            <person name="Culley D."/>
            <person name="Magnuson J.K."/>
            <person name="James T.Y."/>
            <person name="O'Malley M.A."/>
            <person name="Stajich J.E."/>
            <person name="Spatafora J.W."/>
            <person name="Visel A."/>
            <person name="Grigoriev I.V."/>
        </authorList>
    </citation>
    <scope>NUCLEOTIDE SEQUENCE [LARGE SCALE GENOMIC DNA]</scope>
    <source>
        <strain evidence="1 2">CBS 129021</strain>
    </source>
</reference>
<organism evidence="1 2">
    <name type="scientific">Pseudomassariella vexata</name>
    <dbReference type="NCBI Taxonomy" id="1141098"/>
    <lineage>
        <taxon>Eukaryota</taxon>
        <taxon>Fungi</taxon>
        <taxon>Dikarya</taxon>
        <taxon>Ascomycota</taxon>
        <taxon>Pezizomycotina</taxon>
        <taxon>Sordariomycetes</taxon>
        <taxon>Xylariomycetidae</taxon>
        <taxon>Amphisphaeriales</taxon>
        <taxon>Pseudomassariaceae</taxon>
        <taxon>Pseudomassariella</taxon>
    </lineage>
</organism>